<name>A0A0K2U7V4_LEPSM</name>
<evidence type="ECO:0000313" key="2">
    <source>
        <dbReference type="EMBL" id="CDW34002.1"/>
    </source>
</evidence>
<keyword evidence="1" id="KW-0472">Membrane</keyword>
<protein>
    <submittedName>
        <fullName evidence="2">Uncharacterized protein</fullName>
    </submittedName>
</protein>
<evidence type="ECO:0000256" key="1">
    <source>
        <dbReference type="SAM" id="Phobius"/>
    </source>
</evidence>
<keyword evidence="1" id="KW-1133">Transmembrane helix</keyword>
<organism evidence="2">
    <name type="scientific">Lepeophtheirus salmonis</name>
    <name type="common">Salmon louse</name>
    <name type="synonym">Caligus salmonis</name>
    <dbReference type="NCBI Taxonomy" id="72036"/>
    <lineage>
        <taxon>Eukaryota</taxon>
        <taxon>Metazoa</taxon>
        <taxon>Ecdysozoa</taxon>
        <taxon>Arthropoda</taxon>
        <taxon>Crustacea</taxon>
        <taxon>Multicrustacea</taxon>
        <taxon>Hexanauplia</taxon>
        <taxon>Copepoda</taxon>
        <taxon>Siphonostomatoida</taxon>
        <taxon>Caligidae</taxon>
        <taxon>Lepeophtheirus</taxon>
    </lineage>
</organism>
<accession>A0A0K2U7V4</accession>
<sequence>MGTVQDFRKSNLSRNKRDDFHPRNLEKRIKSNLVKDELSLKPSPLILIILSVIIQIIAYYIYSLIVFQYNRYHRNVRMNKLLKG</sequence>
<feature type="transmembrane region" description="Helical" evidence="1">
    <location>
        <begin position="45"/>
        <end position="67"/>
    </location>
</feature>
<reference evidence="2" key="1">
    <citation type="submission" date="2014-05" db="EMBL/GenBank/DDBJ databases">
        <authorList>
            <person name="Chronopoulou M."/>
        </authorList>
    </citation>
    <scope>NUCLEOTIDE SEQUENCE</scope>
    <source>
        <tissue evidence="2">Whole organism</tissue>
    </source>
</reference>
<keyword evidence="1" id="KW-0812">Transmembrane</keyword>
<dbReference type="EMBL" id="HACA01016641">
    <property type="protein sequence ID" value="CDW34002.1"/>
    <property type="molecule type" value="Transcribed_RNA"/>
</dbReference>
<dbReference type="AlphaFoldDB" id="A0A0K2U7V4"/>
<proteinExistence type="predicted"/>